<comment type="function">
    <text evidence="2 7">Converts N-acetylmannosamine-6-phosphate (ManNAc-6-P) to N-acetylglucosamine-6-phosphate (GlcNAc-6-P).</text>
</comment>
<comment type="catalytic activity">
    <reaction evidence="1 7">
        <text>an N-acyl-D-glucosamine 6-phosphate = an N-acyl-D-mannosamine 6-phosphate</text>
        <dbReference type="Rhea" id="RHEA:23932"/>
        <dbReference type="ChEBI" id="CHEBI:57599"/>
        <dbReference type="ChEBI" id="CHEBI:57666"/>
        <dbReference type="EC" id="5.1.3.9"/>
    </reaction>
</comment>
<dbReference type="HAMAP" id="MF_01235">
    <property type="entry name" value="ManNAc6P_epimer"/>
    <property type="match status" value="1"/>
</dbReference>
<keyword evidence="6 7" id="KW-0119">Carbohydrate metabolism</keyword>
<evidence type="ECO:0000256" key="4">
    <source>
        <dbReference type="ARBA" id="ARBA00007439"/>
    </source>
</evidence>
<dbReference type="EC" id="5.1.3.9" evidence="7"/>
<comment type="caution">
    <text evidence="8">The sequence shown here is derived from an EMBL/GenBank/DDBJ whole genome shotgun (WGS) entry which is preliminary data.</text>
</comment>
<evidence type="ECO:0000256" key="1">
    <source>
        <dbReference type="ARBA" id="ARBA00000056"/>
    </source>
</evidence>
<evidence type="ECO:0000256" key="3">
    <source>
        <dbReference type="ARBA" id="ARBA00005081"/>
    </source>
</evidence>
<dbReference type="Gene3D" id="3.20.20.70">
    <property type="entry name" value="Aldolase class I"/>
    <property type="match status" value="1"/>
</dbReference>
<protein>
    <recommendedName>
        <fullName evidence="7">Putative N-acetylmannosamine-6-phosphate 2-epimerase</fullName>
        <ecNumber evidence="7">5.1.3.9</ecNumber>
    </recommendedName>
    <alternativeName>
        <fullName evidence="7">ManNAc-6-P epimerase</fullName>
    </alternativeName>
</protein>
<dbReference type="OrthoDB" id="9781704at2"/>
<dbReference type="FunFam" id="3.20.20.70:FF:000035">
    <property type="entry name" value="Putative N-acetylmannosamine-6-phosphate 2-epimerase"/>
    <property type="match status" value="1"/>
</dbReference>
<dbReference type="GO" id="GO:0006053">
    <property type="term" value="P:N-acetylmannosamine catabolic process"/>
    <property type="evidence" value="ECO:0007669"/>
    <property type="project" value="TreeGrafter"/>
</dbReference>
<dbReference type="SUPFAM" id="SSF51366">
    <property type="entry name" value="Ribulose-phoshate binding barrel"/>
    <property type="match status" value="1"/>
</dbReference>
<evidence type="ECO:0000313" key="8">
    <source>
        <dbReference type="EMBL" id="KEZ52190.1"/>
    </source>
</evidence>
<evidence type="ECO:0000313" key="9">
    <source>
        <dbReference type="Proteomes" id="UP000028549"/>
    </source>
</evidence>
<evidence type="ECO:0000256" key="2">
    <source>
        <dbReference type="ARBA" id="ARBA00002147"/>
    </source>
</evidence>
<dbReference type="GO" id="GO:0005975">
    <property type="term" value="P:carbohydrate metabolic process"/>
    <property type="evidence" value="ECO:0007669"/>
    <property type="project" value="UniProtKB-UniRule"/>
</dbReference>
<name>A0A084GXX8_METID</name>
<dbReference type="InterPro" id="IPR011060">
    <property type="entry name" value="RibuloseP-bd_barrel"/>
</dbReference>
<keyword evidence="5 7" id="KW-0413">Isomerase</keyword>
<dbReference type="PANTHER" id="PTHR36204">
    <property type="entry name" value="N-ACETYLMANNOSAMINE-6-PHOSPHATE 2-EPIMERASE-RELATED"/>
    <property type="match status" value="1"/>
</dbReference>
<dbReference type="STRING" id="246786.GS18_0214030"/>
<dbReference type="GO" id="GO:0047465">
    <property type="term" value="F:N-acylglucosamine-6-phosphate 2-epimerase activity"/>
    <property type="evidence" value="ECO:0007669"/>
    <property type="project" value="UniProtKB-EC"/>
</dbReference>
<dbReference type="EMBL" id="JNVC02000005">
    <property type="protein sequence ID" value="KEZ52190.1"/>
    <property type="molecule type" value="Genomic_DNA"/>
</dbReference>
<dbReference type="NCBIfam" id="NF002231">
    <property type="entry name" value="PRK01130.1"/>
    <property type="match status" value="1"/>
</dbReference>
<comment type="similarity">
    <text evidence="4 7">Belongs to the NanE family.</text>
</comment>
<dbReference type="GO" id="GO:0019262">
    <property type="term" value="P:N-acetylneuraminate catabolic process"/>
    <property type="evidence" value="ECO:0007669"/>
    <property type="project" value="UniProtKB-UniRule"/>
</dbReference>
<comment type="pathway">
    <text evidence="3 7">Amino-sugar metabolism; N-acetylneuraminate degradation; D-fructose 6-phosphate from N-acetylneuraminate: step 3/5.</text>
</comment>
<evidence type="ECO:0000256" key="6">
    <source>
        <dbReference type="ARBA" id="ARBA00023277"/>
    </source>
</evidence>
<sequence length="244" mass="26236">MENLFSQIKGKLIVSCQALKEEPLHGPAIMAKMAKAAKEGGAAAIRANSKEDILAIKQEIDLPVIGIVKRDYGDSEIYITATKREADELIAAGVEMIALDATKRKRPSGETLEGLVSYIHQHNVLVMADISTLEEALYAEKIGCDCVSTTLSGYTTYSRQETGPDFTLIKEAAQSLNVPVIAEGRIGTPNDAAKALAAGAHAVVVGSAITRPQLITKTFTDGLLERGDRIDGNIYIKREASWSH</sequence>
<dbReference type="AlphaFoldDB" id="A0A084GXX8"/>
<evidence type="ECO:0000256" key="7">
    <source>
        <dbReference type="HAMAP-Rule" id="MF_01235"/>
    </source>
</evidence>
<dbReference type="Pfam" id="PF04131">
    <property type="entry name" value="NanE"/>
    <property type="match status" value="1"/>
</dbReference>
<proteinExistence type="inferred from homology"/>
<reference evidence="8 9" key="1">
    <citation type="journal article" date="2005" name="Int. J. Syst. Evol. Microbiol.">
        <title>Bacillus cibi sp. nov., isolated from jeotgal, a traditional Korean fermented seafood.</title>
        <authorList>
            <person name="Yoon J.H."/>
            <person name="Lee C.H."/>
            <person name="Oh T.K."/>
        </authorList>
    </citation>
    <scope>NUCLEOTIDE SEQUENCE [LARGE SCALE GENOMIC DNA]</scope>
    <source>
        <strain evidence="8 9">DSM 16189</strain>
    </source>
</reference>
<dbReference type="UniPathway" id="UPA00629">
    <property type="reaction ID" value="UER00682"/>
</dbReference>
<dbReference type="RefSeq" id="WP_029567023.1">
    <property type="nucleotide sequence ID" value="NZ_JNVC02000005.1"/>
</dbReference>
<keyword evidence="9" id="KW-1185">Reference proteome</keyword>
<dbReference type="InterPro" id="IPR013785">
    <property type="entry name" value="Aldolase_TIM"/>
</dbReference>
<gene>
    <name evidence="7" type="primary">nanE</name>
    <name evidence="8" type="ORF">GS18_0214030</name>
</gene>
<organism evidence="8 9">
    <name type="scientific">Metabacillus indicus</name>
    <name type="common">Bacillus indicus</name>
    <dbReference type="NCBI Taxonomy" id="246786"/>
    <lineage>
        <taxon>Bacteria</taxon>
        <taxon>Bacillati</taxon>
        <taxon>Bacillota</taxon>
        <taxon>Bacilli</taxon>
        <taxon>Bacillales</taxon>
        <taxon>Bacillaceae</taxon>
        <taxon>Metabacillus</taxon>
    </lineage>
</organism>
<dbReference type="GO" id="GO:0005829">
    <property type="term" value="C:cytosol"/>
    <property type="evidence" value="ECO:0007669"/>
    <property type="project" value="TreeGrafter"/>
</dbReference>
<dbReference type="Proteomes" id="UP000028549">
    <property type="component" value="Unassembled WGS sequence"/>
</dbReference>
<dbReference type="CDD" id="cd04729">
    <property type="entry name" value="NanE"/>
    <property type="match status" value="1"/>
</dbReference>
<accession>A0A084GXX8</accession>
<evidence type="ECO:0000256" key="5">
    <source>
        <dbReference type="ARBA" id="ARBA00023235"/>
    </source>
</evidence>
<dbReference type="PANTHER" id="PTHR36204:SF1">
    <property type="entry name" value="N-ACETYLMANNOSAMINE-6-PHOSPHATE 2-EPIMERASE-RELATED"/>
    <property type="match status" value="1"/>
</dbReference>
<dbReference type="InterPro" id="IPR007260">
    <property type="entry name" value="NanE"/>
</dbReference>